<gene>
    <name evidence="2" type="ORF">ACFSJD_38475</name>
</gene>
<protein>
    <submittedName>
        <fullName evidence="2">Alpha/beta fold hydrolase</fullName>
    </submittedName>
</protein>
<dbReference type="Gene3D" id="3.40.50.1820">
    <property type="entry name" value="alpha/beta hydrolase"/>
    <property type="match status" value="1"/>
</dbReference>
<name>A0ABW4F8F0_9PSEU</name>
<keyword evidence="2" id="KW-0378">Hydrolase</keyword>
<dbReference type="InterPro" id="IPR029058">
    <property type="entry name" value="AB_hydrolase_fold"/>
</dbReference>
<feature type="domain" description="AB hydrolase-1" evidence="1">
    <location>
        <begin position="1"/>
        <end position="49"/>
    </location>
</feature>
<evidence type="ECO:0000313" key="3">
    <source>
        <dbReference type="Proteomes" id="UP001597114"/>
    </source>
</evidence>
<organism evidence="2 3">
    <name type="scientific">Pseudonocardia yunnanensis</name>
    <dbReference type="NCBI Taxonomy" id="58107"/>
    <lineage>
        <taxon>Bacteria</taxon>
        <taxon>Bacillati</taxon>
        <taxon>Actinomycetota</taxon>
        <taxon>Actinomycetes</taxon>
        <taxon>Pseudonocardiales</taxon>
        <taxon>Pseudonocardiaceae</taxon>
        <taxon>Pseudonocardia</taxon>
    </lineage>
</organism>
<dbReference type="InterPro" id="IPR000073">
    <property type="entry name" value="AB_hydrolase_1"/>
</dbReference>
<dbReference type="RefSeq" id="WP_344725500.1">
    <property type="nucleotide sequence ID" value="NZ_BAAAUS010000033.1"/>
</dbReference>
<sequence length="64" mass="7311">MMPAIAERYKLIAVDIRGMGDSDKPASGYGNKTLASDVYELVRALGYDRRDRSYCRVPHRWTAF</sequence>
<evidence type="ECO:0000259" key="1">
    <source>
        <dbReference type="Pfam" id="PF00561"/>
    </source>
</evidence>
<evidence type="ECO:0000313" key="2">
    <source>
        <dbReference type="EMBL" id="MFD1523421.1"/>
    </source>
</evidence>
<comment type="caution">
    <text evidence="2">The sequence shown here is derived from an EMBL/GenBank/DDBJ whole genome shotgun (WGS) entry which is preliminary data.</text>
</comment>
<proteinExistence type="predicted"/>
<reference evidence="3" key="1">
    <citation type="journal article" date="2019" name="Int. J. Syst. Evol. Microbiol.">
        <title>The Global Catalogue of Microorganisms (GCM) 10K type strain sequencing project: providing services to taxonomists for standard genome sequencing and annotation.</title>
        <authorList>
            <consortium name="The Broad Institute Genomics Platform"/>
            <consortium name="The Broad Institute Genome Sequencing Center for Infectious Disease"/>
            <person name="Wu L."/>
            <person name="Ma J."/>
        </authorList>
    </citation>
    <scope>NUCLEOTIDE SEQUENCE [LARGE SCALE GENOMIC DNA]</scope>
    <source>
        <strain evidence="3">CCM 7043</strain>
    </source>
</reference>
<dbReference type="Pfam" id="PF00561">
    <property type="entry name" value="Abhydrolase_1"/>
    <property type="match status" value="1"/>
</dbReference>
<dbReference type="EMBL" id="JBHUCO010000064">
    <property type="protein sequence ID" value="MFD1523421.1"/>
    <property type="molecule type" value="Genomic_DNA"/>
</dbReference>
<keyword evidence="3" id="KW-1185">Reference proteome</keyword>
<dbReference type="SUPFAM" id="SSF53474">
    <property type="entry name" value="alpha/beta-Hydrolases"/>
    <property type="match status" value="1"/>
</dbReference>
<dbReference type="GO" id="GO:0016787">
    <property type="term" value="F:hydrolase activity"/>
    <property type="evidence" value="ECO:0007669"/>
    <property type="project" value="UniProtKB-KW"/>
</dbReference>
<accession>A0ABW4F8F0</accession>
<dbReference type="Proteomes" id="UP001597114">
    <property type="component" value="Unassembled WGS sequence"/>
</dbReference>